<feature type="coiled-coil region" evidence="11">
    <location>
        <begin position="73"/>
        <end position="100"/>
    </location>
</feature>
<evidence type="ECO:0000256" key="12">
    <source>
        <dbReference type="SAM" id="MobiDB-lite"/>
    </source>
</evidence>
<comment type="caution">
    <text evidence="13">The sequence shown here is derived from an EMBL/GenBank/DDBJ whole genome shotgun (WGS) entry which is preliminary data.</text>
</comment>
<comment type="subcellular location">
    <subcellularLocation>
        <location evidence="1">Cell membrane</location>
        <topology evidence="1">Peripheral membrane protein</topology>
        <orientation evidence="1">Cytoplasmic side</orientation>
    </subcellularLocation>
</comment>
<feature type="compositionally biased region" description="Basic and acidic residues" evidence="12">
    <location>
        <begin position="122"/>
        <end position="139"/>
    </location>
</feature>
<evidence type="ECO:0000256" key="1">
    <source>
        <dbReference type="ARBA" id="ARBA00004413"/>
    </source>
</evidence>
<feature type="region of interest" description="Disordered" evidence="12">
    <location>
        <begin position="122"/>
        <end position="145"/>
    </location>
</feature>
<reference evidence="14" key="1">
    <citation type="submission" date="2020-01" db="EMBL/GenBank/DDBJ databases">
        <title>'Steroidobacter agaridevorans' sp. nov., agar-degrading bacteria isolated from rhizosphere soils.</title>
        <authorList>
            <person name="Ikenaga M."/>
            <person name="Kataoka M."/>
            <person name="Murouchi A."/>
            <person name="Katsuragi S."/>
            <person name="Sakai M."/>
        </authorList>
    </citation>
    <scope>NUCLEOTIDE SEQUENCE [LARGE SCALE GENOMIC DNA]</scope>
    <source>
        <strain evidence="14">YU21-B</strain>
    </source>
</reference>
<dbReference type="EMBL" id="BLJN01000005">
    <property type="protein sequence ID" value="GFE83217.1"/>
    <property type="molecule type" value="Genomic_DNA"/>
</dbReference>
<keyword evidence="14" id="KW-1185">Reference proteome</keyword>
<proteinExistence type="inferred from homology"/>
<dbReference type="InterPro" id="IPR018006">
    <property type="entry name" value="Flag_FliJ_proteobac"/>
</dbReference>
<keyword evidence="11" id="KW-0175">Coiled coil</keyword>
<evidence type="ECO:0000256" key="4">
    <source>
        <dbReference type="ARBA" id="ARBA00022448"/>
    </source>
</evidence>
<evidence type="ECO:0000256" key="11">
    <source>
        <dbReference type="SAM" id="Coils"/>
    </source>
</evidence>
<evidence type="ECO:0000256" key="5">
    <source>
        <dbReference type="ARBA" id="ARBA00022475"/>
    </source>
</evidence>
<dbReference type="RefSeq" id="WP_161814814.1">
    <property type="nucleotide sequence ID" value="NZ_BLJN01000005.1"/>
</dbReference>
<dbReference type="AlphaFoldDB" id="A0A829YIV3"/>
<evidence type="ECO:0000256" key="9">
    <source>
        <dbReference type="ARBA" id="ARBA00023136"/>
    </source>
</evidence>
<evidence type="ECO:0000313" key="14">
    <source>
        <dbReference type="Proteomes" id="UP000445000"/>
    </source>
</evidence>
<dbReference type="Gene3D" id="1.10.287.1700">
    <property type="match status" value="1"/>
</dbReference>
<keyword evidence="8" id="KW-0653">Protein transport</keyword>
<keyword evidence="9" id="KW-0472">Membrane</keyword>
<keyword evidence="13" id="KW-0966">Cell projection</keyword>
<dbReference type="InterPro" id="IPR012823">
    <property type="entry name" value="Flagell_FliJ"/>
</dbReference>
<organism evidence="13 14">
    <name type="scientific">Steroidobacter agaridevorans</name>
    <dbReference type="NCBI Taxonomy" id="2695856"/>
    <lineage>
        <taxon>Bacteria</taxon>
        <taxon>Pseudomonadati</taxon>
        <taxon>Pseudomonadota</taxon>
        <taxon>Gammaproteobacteria</taxon>
        <taxon>Steroidobacterales</taxon>
        <taxon>Steroidobacteraceae</taxon>
        <taxon>Steroidobacter</taxon>
    </lineage>
</organism>
<dbReference type="InterPro" id="IPR052570">
    <property type="entry name" value="FliJ"/>
</dbReference>
<accession>A0A829YIV3</accession>
<keyword evidence="13" id="KW-0969">Cilium</keyword>
<protein>
    <recommendedName>
        <fullName evidence="3">Flagellar FliJ protein</fullName>
    </recommendedName>
</protein>
<keyword evidence="5" id="KW-1003">Cell membrane</keyword>
<dbReference type="GO" id="GO:0005886">
    <property type="term" value="C:plasma membrane"/>
    <property type="evidence" value="ECO:0007669"/>
    <property type="project" value="UniProtKB-SubCell"/>
</dbReference>
<dbReference type="Pfam" id="PF02050">
    <property type="entry name" value="FliJ"/>
    <property type="match status" value="1"/>
</dbReference>
<dbReference type="GO" id="GO:0015031">
    <property type="term" value="P:protein transport"/>
    <property type="evidence" value="ECO:0007669"/>
    <property type="project" value="UniProtKB-KW"/>
</dbReference>
<gene>
    <name evidence="13" type="primary">fliJ</name>
    <name evidence="13" type="ORF">GCM10011487_52170</name>
</gene>
<keyword evidence="6" id="KW-0145">Chemotaxis</keyword>
<dbReference type="PANTHER" id="PTHR38786">
    <property type="entry name" value="FLAGELLAR FLIJ PROTEIN"/>
    <property type="match status" value="1"/>
</dbReference>
<dbReference type="InterPro" id="IPR053716">
    <property type="entry name" value="Flag_assembly_chemotaxis_eff"/>
</dbReference>
<dbReference type="GO" id="GO:0044781">
    <property type="term" value="P:bacterial-type flagellum organization"/>
    <property type="evidence" value="ECO:0007669"/>
    <property type="project" value="UniProtKB-KW"/>
</dbReference>
<evidence type="ECO:0000256" key="6">
    <source>
        <dbReference type="ARBA" id="ARBA00022500"/>
    </source>
</evidence>
<dbReference type="GO" id="GO:0006935">
    <property type="term" value="P:chemotaxis"/>
    <property type="evidence" value="ECO:0007669"/>
    <property type="project" value="UniProtKB-KW"/>
</dbReference>
<comment type="similarity">
    <text evidence="2">Belongs to the FliJ family.</text>
</comment>
<dbReference type="GO" id="GO:0071973">
    <property type="term" value="P:bacterial-type flagellum-dependent cell motility"/>
    <property type="evidence" value="ECO:0007669"/>
    <property type="project" value="InterPro"/>
</dbReference>
<keyword evidence="13" id="KW-0282">Flagellum</keyword>
<dbReference type="GO" id="GO:0003774">
    <property type="term" value="F:cytoskeletal motor activity"/>
    <property type="evidence" value="ECO:0007669"/>
    <property type="project" value="InterPro"/>
</dbReference>
<name>A0A829YIV3_9GAMM</name>
<keyword evidence="7" id="KW-1005">Bacterial flagellum biogenesis</keyword>
<evidence type="ECO:0000256" key="8">
    <source>
        <dbReference type="ARBA" id="ARBA00022927"/>
    </source>
</evidence>
<dbReference type="Proteomes" id="UP000445000">
    <property type="component" value="Unassembled WGS sequence"/>
</dbReference>
<evidence type="ECO:0000256" key="10">
    <source>
        <dbReference type="ARBA" id="ARBA00023225"/>
    </source>
</evidence>
<dbReference type="NCBIfam" id="TIGR02473">
    <property type="entry name" value="flagell_FliJ"/>
    <property type="match status" value="1"/>
</dbReference>
<evidence type="ECO:0000256" key="7">
    <source>
        <dbReference type="ARBA" id="ARBA00022795"/>
    </source>
</evidence>
<dbReference type="GO" id="GO:0009288">
    <property type="term" value="C:bacterial-type flagellum"/>
    <property type="evidence" value="ECO:0007669"/>
    <property type="project" value="InterPro"/>
</dbReference>
<evidence type="ECO:0000256" key="2">
    <source>
        <dbReference type="ARBA" id="ARBA00010004"/>
    </source>
</evidence>
<dbReference type="PANTHER" id="PTHR38786:SF1">
    <property type="entry name" value="FLAGELLAR FLIJ PROTEIN"/>
    <property type="match status" value="1"/>
</dbReference>
<keyword evidence="4" id="KW-0813">Transport</keyword>
<dbReference type="PIRSF" id="PIRSF019404">
    <property type="entry name" value="FliJ"/>
    <property type="match status" value="1"/>
</dbReference>
<keyword evidence="10" id="KW-1006">Bacterial flagellum protein export</keyword>
<sequence>MKRAKRLEPVQHIVDEAQKRLAMSVAAFEKRLLDGEKKLEELVRYKAEYEQGFQQRAAGGIGVMEMRDYQAFLARLAEAIKQQEALVNRARAEHEAERVKWQEALKRSKALGHVVERWQAEERHVTERREQRESDERAQRKTPRP</sequence>
<evidence type="ECO:0000256" key="3">
    <source>
        <dbReference type="ARBA" id="ARBA00020392"/>
    </source>
</evidence>
<evidence type="ECO:0000313" key="13">
    <source>
        <dbReference type="EMBL" id="GFE83217.1"/>
    </source>
</evidence>